<dbReference type="InterPro" id="IPR013762">
    <property type="entry name" value="Integrase-like_cat_sf"/>
</dbReference>
<sequence length="372" mass="40480">MSGNSASDAVTTGPRDDLLEPAATALRAVPEVTHPPGLPAPVLALAPTDEVLVGEENPVLSYLARLSEGSRRTMRGSLEEIARVSSGGRLAALEFPWWRLTGTHTAVIRGHLAARYAPSTANKMLSAMKGVLKACFRLGLMTADERDRASDVAPVRGNRLPPGRSIPRGELSALFAVCAREAEDPKMRARGVRDAAMLALLYVGGLRRTELASLRLWDYEAETGTLRVRGKGNKERPVYAEGGADLLLGRWLELRGSGEAADPLFLPVRKDGRVEHSDPYGEKKASLSDQAVYKMVKRRHREANVKEISPHDFRKTFVGDLLDAVGDLSVAQKLAGHADPATTARYDRRGERAMRNAASHLHVPHFGNQPQK</sequence>
<dbReference type="EMBL" id="CADCUW010000569">
    <property type="protein sequence ID" value="CAA9449236.1"/>
    <property type="molecule type" value="Genomic_DNA"/>
</dbReference>
<keyword evidence="1" id="KW-0233">DNA recombination</keyword>
<dbReference type="PANTHER" id="PTHR30349:SF81">
    <property type="entry name" value="TYROSINE RECOMBINASE XERC"/>
    <property type="match status" value="1"/>
</dbReference>
<dbReference type="GO" id="GO:0003677">
    <property type="term" value="F:DNA binding"/>
    <property type="evidence" value="ECO:0007669"/>
    <property type="project" value="InterPro"/>
</dbReference>
<accession>A0A6J4QTP4</accession>
<organism evidence="3">
    <name type="scientific">uncultured Rubrobacteraceae bacterium</name>
    <dbReference type="NCBI Taxonomy" id="349277"/>
    <lineage>
        <taxon>Bacteria</taxon>
        <taxon>Bacillati</taxon>
        <taxon>Actinomycetota</taxon>
        <taxon>Rubrobacteria</taxon>
        <taxon>Rubrobacterales</taxon>
        <taxon>Rubrobacteraceae</taxon>
        <taxon>environmental samples</taxon>
    </lineage>
</organism>
<dbReference type="InterPro" id="IPR002104">
    <property type="entry name" value="Integrase_catalytic"/>
</dbReference>
<evidence type="ECO:0000313" key="3">
    <source>
        <dbReference type="EMBL" id="CAA9449236.1"/>
    </source>
</evidence>
<dbReference type="AlphaFoldDB" id="A0A6J4QTP4"/>
<dbReference type="Pfam" id="PF00589">
    <property type="entry name" value="Phage_integrase"/>
    <property type="match status" value="1"/>
</dbReference>
<dbReference type="GO" id="GO:0015074">
    <property type="term" value="P:DNA integration"/>
    <property type="evidence" value="ECO:0007669"/>
    <property type="project" value="InterPro"/>
</dbReference>
<dbReference type="SUPFAM" id="SSF56349">
    <property type="entry name" value="DNA breaking-rejoining enzymes"/>
    <property type="match status" value="1"/>
</dbReference>
<protein>
    <recommendedName>
        <fullName evidence="2">Tyr recombinase domain-containing protein</fullName>
    </recommendedName>
</protein>
<name>A0A6J4QTP4_9ACTN</name>
<dbReference type="InterPro" id="IPR050090">
    <property type="entry name" value="Tyrosine_recombinase_XerCD"/>
</dbReference>
<dbReference type="PANTHER" id="PTHR30349">
    <property type="entry name" value="PHAGE INTEGRASE-RELATED"/>
    <property type="match status" value="1"/>
</dbReference>
<gene>
    <name evidence="3" type="ORF">AVDCRST_MAG01-01-4392</name>
</gene>
<dbReference type="GO" id="GO:0006310">
    <property type="term" value="P:DNA recombination"/>
    <property type="evidence" value="ECO:0007669"/>
    <property type="project" value="UniProtKB-KW"/>
</dbReference>
<reference evidence="3" key="1">
    <citation type="submission" date="2020-02" db="EMBL/GenBank/DDBJ databases">
        <authorList>
            <person name="Meier V. D."/>
        </authorList>
    </citation>
    <scope>NUCLEOTIDE SEQUENCE</scope>
    <source>
        <strain evidence="3">AVDCRST_MAG01</strain>
    </source>
</reference>
<evidence type="ECO:0000259" key="2">
    <source>
        <dbReference type="PROSITE" id="PS51898"/>
    </source>
</evidence>
<dbReference type="InterPro" id="IPR011010">
    <property type="entry name" value="DNA_brk_join_enz"/>
</dbReference>
<dbReference type="PROSITE" id="PS51898">
    <property type="entry name" value="TYR_RECOMBINASE"/>
    <property type="match status" value="1"/>
</dbReference>
<feature type="domain" description="Tyr recombinase" evidence="2">
    <location>
        <begin position="159"/>
        <end position="359"/>
    </location>
</feature>
<proteinExistence type="predicted"/>
<dbReference type="Gene3D" id="1.10.443.10">
    <property type="entry name" value="Intergrase catalytic core"/>
    <property type="match status" value="1"/>
</dbReference>
<evidence type="ECO:0000256" key="1">
    <source>
        <dbReference type="ARBA" id="ARBA00023172"/>
    </source>
</evidence>